<gene>
    <name evidence="1" type="ORF">HNQ65_002095</name>
</gene>
<reference evidence="1 2" key="1">
    <citation type="submission" date="2020-08" db="EMBL/GenBank/DDBJ databases">
        <title>Genomic Encyclopedia of Type Strains, Phase IV (KMG-IV): sequencing the most valuable type-strain genomes for metagenomic binning, comparative biology and taxonomic classification.</title>
        <authorList>
            <person name="Goeker M."/>
        </authorList>
    </citation>
    <scope>NUCLEOTIDE SEQUENCE [LARGE SCALE GENOMIC DNA]</scope>
    <source>
        <strain evidence="1 2">DSM 12252</strain>
    </source>
</reference>
<dbReference type="EMBL" id="JACHIG010000004">
    <property type="protein sequence ID" value="MBB5032513.1"/>
    <property type="molecule type" value="Genomic_DNA"/>
</dbReference>
<sequence>MRRSSFCHARIGGGMDTIWQYLQQPLITDLHASFVPSPLETKERRIWC</sequence>
<organism evidence="1 2">
    <name type="scientific">Prosthecobacter vanneervenii</name>
    <dbReference type="NCBI Taxonomy" id="48466"/>
    <lineage>
        <taxon>Bacteria</taxon>
        <taxon>Pseudomonadati</taxon>
        <taxon>Verrucomicrobiota</taxon>
        <taxon>Verrucomicrobiia</taxon>
        <taxon>Verrucomicrobiales</taxon>
        <taxon>Verrucomicrobiaceae</taxon>
        <taxon>Prosthecobacter</taxon>
    </lineage>
</organism>
<dbReference type="AlphaFoldDB" id="A0A7W7YA99"/>
<evidence type="ECO:0000313" key="2">
    <source>
        <dbReference type="Proteomes" id="UP000590740"/>
    </source>
</evidence>
<dbReference type="Proteomes" id="UP000590740">
    <property type="component" value="Unassembled WGS sequence"/>
</dbReference>
<name>A0A7W7YA99_9BACT</name>
<accession>A0A7W7YA99</accession>
<keyword evidence="2" id="KW-1185">Reference proteome</keyword>
<evidence type="ECO:0000313" key="1">
    <source>
        <dbReference type="EMBL" id="MBB5032513.1"/>
    </source>
</evidence>
<dbReference type="RefSeq" id="WP_184339442.1">
    <property type="nucleotide sequence ID" value="NZ_JACHIG010000004.1"/>
</dbReference>
<proteinExistence type="predicted"/>
<protein>
    <submittedName>
        <fullName evidence="1">Dihydrofolate reductase</fullName>
    </submittedName>
</protein>
<comment type="caution">
    <text evidence="1">The sequence shown here is derived from an EMBL/GenBank/DDBJ whole genome shotgun (WGS) entry which is preliminary data.</text>
</comment>